<feature type="domain" description="Plastocyanin-like" evidence="2">
    <location>
        <begin position="283"/>
        <end position="353"/>
    </location>
</feature>
<dbReference type="InterPro" id="IPR045087">
    <property type="entry name" value="Cu-oxidase_fam"/>
</dbReference>
<evidence type="ECO:0000259" key="2">
    <source>
        <dbReference type="Pfam" id="PF00394"/>
    </source>
</evidence>
<feature type="domain" description="Plastocyanin-like" evidence="4">
    <location>
        <begin position="141"/>
        <end position="218"/>
    </location>
</feature>
<proteinExistence type="inferred from homology"/>
<dbReference type="CDD" id="cd13844">
    <property type="entry name" value="CuRO_1_BOD_CotA_like"/>
    <property type="match status" value="1"/>
</dbReference>
<evidence type="ECO:0000259" key="4">
    <source>
        <dbReference type="Pfam" id="PF07732"/>
    </source>
</evidence>
<reference evidence="5 6" key="1">
    <citation type="journal article" date="1979" name="Int. J. Syst. Evol. Microbiol.">
        <title>Bacillus globisporus subsp. marinus subsp. nov.</title>
        <authorList>
            <person name="Liu H."/>
        </authorList>
    </citation>
    <scope>NUCLEOTIDE SEQUENCE [LARGE SCALE GENOMIC DNA]</scope>
    <source>
        <strain evidence="5 6">DSM 1297</strain>
    </source>
</reference>
<dbReference type="InterPro" id="IPR001117">
    <property type="entry name" value="Cu-oxidase_2nd"/>
</dbReference>
<gene>
    <name evidence="5" type="ORF">AB1471_13265</name>
</gene>
<evidence type="ECO:0000313" key="6">
    <source>
        <dbReference type="Proteomes" id="UP001556040"/>
    </source>
</evidence>
<dbReference type="Proteomes" id="UP001556040">
    <property type="component" value="Unassembled WGS sequence"/>
</dbReference>
<evidence type="ECO:0000313" key="5">
    <source>
        <dbReference type="EMBL" id="MEW9502762.1"/>
    </source>
</evidence>
<dbReference type="PANTHER" id="PTHR48267:SF1">
    <property type="entry name" value="BILIRUBIN OXIDASE"/>
    <property type="match status" value="1"/>
</dbReference>
<feature type="domain" description="Plastocyanin-like" evidence="3">
    <location>
        <begin position="436"/>
        <end position="586"/>
    </location>
</feature>
<accession>A0ABV3Q602</accession>
<dbReference type="InterPro" id="IPR011707">
    <property type="entry name" value="Cu-oxidase-like_N"/>
</dbReference>
<dbReference type="EMBL" id="JBFMIA010000015">
    <property type="protein sequence ID" value="MEW9502762.1"/>
    <property type="molecule type" value="Genomic_DNA"/>
</dbReference>
<comment type="similarity">
    <text evidence="1">Belongs to the multicopper oxidase family.</text>
</comment>
<evidence type="ECO:0000259" key="3">
    <source>
        <dbReference type="Pfam" id="PF07731"/>
    </source>
</evidence>
<name>A0ABV3Q602_9BACL</name>
<protein>
    <submittedName>
        <fullName evidence="5">Multicopper oxidase</fullName>
    </submittedName>
</protein>
<comment type="caution">
    <text evidence="5">The sequence shown here is derived from an EMBL/GenBank/DDBJ whole genome shotgun (WGS) entry which is preliminary data.</text>
</comment>
<dbReference type="CDD" id="cd13891">
    <property type="entry name" value="CuRO_3_CotA_like"/>
    <property type="match status" value="1"/>
</dbReference>
<dbReference type="InterPro" id="IPR011706">
    <property type="entry name" value="Cu-oxidase_C"/>
</dbReference>
<dbReference type="RefSeq" id="WP_367780250.1">
    <property type="nucleotide sequence ID" value="NZ_JBFMIA010000015.1"/>
</dbReference>
<sequence>MTKPLDPNLIPKYVNELVVPPVFKPTVVKDPTTGEEISHNYTVSATELKQQLLPRRFPKTPVWGYEGIIEDGTCFSSTPGPTFDAVKGIPVNVQWVNNITGPSFLPVDPTLHWANPNNMPTPEPPFQPFPPGYPLAQSPVPISTHLHGGETRSDSDGNPEAWFTAGEEKTGLAFTKSRFTYPNQQEPTTLWYHDHTLGITRLNVVAGLAGFYLLRDPNSEIEPLLPSGPFEIPIVIQDRSFNEDGSLLFPNEGNNPNIHPYWIPDFLGNAIMVNGKVWPNVDVERRQYRFRILNGSNSRFYNLKLSNGQSFIQIGSDGGFLRCPLTMTELLLGPAERADVLIDFSKVEPGTKIIFTNDAAAPFPAGDPPDDNTGQVMQFTVLDTASVPPVTLPPILNKIPILIPDTPQKILTLNAVLGRNGARELLLDGQRWEAPISELPTVGSTVDWVFANVSRATHPIHIHLIQFQIVSRQLFESDRYLADWLLLNGEPPLQHPTIPLPVEPYLIGKPMEPDLNEQGWKDTIRANPNEVTRMRLRFTPQNVESGDSKPGVNQFSFDPTVGPGYVWHCHILDHEDNDMMRPMKVVSSTIIENNPQTCCQVVVEGNTQLVPPALKDAPISQSKTIFAKIEKVCPEKVVISGFLRKTITYTAVLDSGVKEKNTVTDDLPFQCINDREDANENDSFMITGSTVLCEVAAHTQNFGTHPVTNEQVAFKFVEKDIVKVCIRKSTP</sequence>
<dbReference type="Pfam" id="PF00394">
    <property type="entry name" value="Cu-oxidase"/>
    <property type="match status" value="1"/>
</dbReference>
<evidence type="ECO:0000256" key="1">
    <source>
        <dbReference type="ARBA" id="ARBA00010609"/>
    </source>
</evidence>
<dbReference type="Gene3D" id="2.60.40.420">
    <property type="entry name" value="Cupredoxins - blue copper proteins"/>
    <property type="match status" value="3"/>
</dbReference>
<keyword evidence="6" id="KW-1185">Reference proteome</keyword>
<organism evidence="5 6">
    <name type="scientific">Jeotgalibacillus marinus</name>
    <dbReference type="NCBI Taxonomy" id="86667"/>
    <lineage>
        <taxon>Bacteria</taxon>
        <taxon>Bacillati</taxon>
        <taxon>Bacillota</taxon>
        <taxon>Bacilli</taxon>
        <taxon>Bacillales</taxon>
        <taxon>Caryophanaceae</taxon>
        <taxon>Jeotgalibacillus</taxon>
    </lineage>
</organism>
<dbReference type="PANTHER" id="PTHR48267">
    <property type="entry name" value="CUPREDOXIN SUPERFAMILY PROTEIN"/>
    <property type="match status" value="1"/>
</dbReference>
<dbReference type="Pfam" id="PF07731">
    <property type="entry name" value="Cu-oxidase_2"/>
    <property type="match status" value="1"/>
</dbReference>
<dbReference type="InterPro" id="IPR008972">
    <property type="entry name" value="Cupredoxin"/>
</dbReference>
<dbReference type="SUPFAM" id="SSF49503">
    <property type="entry name" value="Cupredoxins"/>
    <property type="match status" value="3"/>
</dbReference>
<dbReference type="Pfam" id="PF07732">
    <property type="entry name" value="Cu-oxidase_3"/>
    <property type="match status" value="1"/>
</dbReference>
<dbReference type="CDD" id="cd13868">
    <property type="entry name" value="CuRO_2_CotA_like"/>
    <property type="match status" value="1"/>
</dbReference>